<dbReference type="Proteomes" id="UP001177003">
    <property type="component" value="Chromosome 4"/>
</dbReference>
<dbReference type="AlphaFoldDB" id="A0AA35YV95"/>
<dbReference type="EMBL" id="OX465080">
    <property type="protein sequence ID" value="CAI9280684.1"/>
    <property type="molecule type" value="Genomic_DNA"/>
</dbReference>
<proteinExistence type="predicted"/>
<organism evidence="2 3">
    <name type="scientific">Lactuca saligna</name>
    <name type="common">Willowleaf lettuce</name>
    <dbReference type="NCBI Taxonomy" id="75948"/>
    <lineage>
        <taxon>Eukaryota</taxon>
        <taxon>Viridiplantae</taxon>
        <taxon>Streptophyta</taxon>
        <taxon>Embryophyta</taxon>
        <taxon>Tracheophyta</taxon>
        <taxon>Spermatophyta</taxon>
        <taxon>Magnoliopsida</taxon>
        <taxon>eudicotyledons</taxon>
        <taxon>Gunneridae</taxon>
        <taxon>Pentapetalae</taxon>
        <taxon>asterids</taxon>
        <taxon>campanulids</taxon>
        <taxon>Asterales</taxon>
        <taxon>Asteraceae</taxon>
        <taxon>Cichorioideae</taxon>
        <taxon>Cichorieae</taxon>
        <taxon>Lactucinae</taxon>
        <taxon>Lactuca</taxon>
    </lineage>
</organism>
<reference evidence="2" key="1">
    <citation type="submission" date="2023-04" db="EMBL/GenBank/DDBJ databases">
        <authorList>
            <person name="Vijverberg K."/>
            <person name="Xiong W."/>
            <person name="Schranz E."/>
        </authorList>
    </citation>
    <scope>NUCLEOTIDE SEQUENCE</scope>
</reference>
<evidence type="ECO:0000313" key="3">
    <source>
        <dbReference type="Proteomes" id="UP001177003"/>
    </source>
</evidence>
<feature type="compositionally biased region" description="Acidic residues" evidence="1">
    <location>
        <begin position="65"/>
        <end position="86"/>
    </location>
</feature>
<evidence type="ECO:0000256" key="1">
    <source>
        <dbReference type="SAM" id="MobiDB-lite"/>
    </source>
</evidence>
<name>A0AA35YV95_LACSI</name>
<accession>A0AA35YV95</accession>
<protein>
    <submittedName>
        <fullName evidence="2">Uncharacterized protein</fullName>
    </submittedName>
</protein>
<sequence>MVSQSSTSKYLTEVFITMNLTKGSYDNVYYCSRKETLGESIIRIDSDADYWEFVKATYGNRYDLDDNEEKDDKEEEDDNDKDDNLDDIMTHEHEVDEEVHTFNKTIGDDFLNKLSVIGKLSDDDKPNDGKDDKVVFPVHDEKQEWYKMVPIIGKVKIELVQEVNVEINIDSEVQMELDSEVDSYEVDFKDDNQRYEDVDQTEVEVEVQGQGHSLVGGVEEQVKVEFQGQGYGGGQEGEEHVAIQDPIGLDDQGQVEVQDPVEEDLMQEVPVFQVLQGKRRRKPSQRITKF</sequence>
<gene>
    <name evidence="2" type="ORF">LSALG_LOCUS20420</name>
</gene>
<keyword evidence="3" id="KW-1185">Reference proteome</keyword>
<evidence type="ECO:0000313" key="2">
    <source>
        <dbReference type="EMBL" id="CAI9280684.1"/>
    </source>
</evidence>
<feature type="region of interest" description="Disordered" evidence="1">
    <location>
        <begin position="64"/>
        <end position="86"/>
    </location>
</feature>